<evidence type="ECO:0000313" key="2">
    <source>
        <dbReference type="Proteomes" id="UP000027138"/>
    </source>
</evidence>
<reference evidence="1 2" key="1">
    <citation type="journal article" date="2014" name="PLoS ONE">
        <title>Global Analysis of Gene Expression Profiles in Physic Nut (Jatropha curcas L.) Seedlings Exposed to Salt Stress.</title>
        <authorList>
            <person name="Zhang L."/>
            <person name="Zhang C."/>
            <person name="Wu P."/>
            <person name="Chen Y."/>
            <person name="Li M."/>
            <person name="Jiang H."/>
            <person name="Wu G."/>
        </authorList>
    </citation>
    <scope>NUCLEOTIDE SEQUENCE [LARGE SCALE GENOMIC DNA]</scope>
    <source>
        <strain evidence="2">cv. GZQX0401</strain>
        <tissue evidence="1">Young leaves</tissue>
    </source>
</reference>
<sequence>MAMIIDDQKAILLPLIDEFSEACPDDLDRMRLRMWALVFCLLAGFLFNQDHLQVVAAPTSLPYNPSQYRMRRILITHPSTNAWTSWQIELGPTEVLWFISWYGTTRFIQVSSHHTRVYLLGFTHCTWYCASRVLRQMGIDQTVPIVDDISADSAITPGVTRAVLRAWVRDHRPLPNPASIQTSLEYRAWSIATVWPIERPRRTALLSALEGWVQADTDDEVGTGEEIVLAPRTGEIGQSSTARDE</sequence>
<evidence type="ECO:0000313" key="1">
    <source>
        <dbReference type="EMBL" id="KDP23051.1"/>
    </source>
</evidence>
<keyword evidence="2" id="KW-1185">Reference proteome</keyword>
<dbReference type="AlphaFoldDB" id="A0A067JGJ5"/>
<gene>
    <name evidence="1" type="ORF">JCGZ_00516</name>
</gene>
<dbReference type="EMBL" id="KK915297">
    <property type="protein sequence ID" value="KDP23051.1"/>
    <property type="molecule type" value="Genomic_DNA"/>
</dbReference>
<proteinExistence type="predicted"/>
<protein>
    <submittedName>
        <fullName evidence="1">Uncharacterized protein</fullName>
    </submittedName>
</protein>
<organism evidence="1 2">
    <name type="scientific">Jatropha curcas</name>
    <name type="common">Barbados nut</name>
    <dbReference type="NCBI Taxonomy" id="180498"/>
    <lineage>
        <taxon>Eukaryota</taxon>
        <taxon>Viridiplantae</taxon>
        <taxon>Streptophyta</taxon>
        <taxon>Embryophyta</taxon>
        <taxon>Tracheophyta</taxon>
        <taxon>Spermatophyta</taxon>
        <taxon>Magnoliopsida</taxon>
        <taxon>eudicotyledons</taxon>
        <taxon>Gunneridae</taxon>
        <taxon>Pentapetalae</taxon>
        <taxon>rosids</taxon>
        <taxon>fabids</taxon>
        <taxon>Malpighiales</taxon>
        <taxon>Euphorbiaceae</taxon>
        <taxon>Crotonoideae</taxon>
        <taxon>Jatropheae</taxon>
        <taxon>Jatropha</taxon>
    </lineage>
</organism>
<name>A0A067JGJ5_JATCU</name>
<dbReference type="OrthoDB" id="1748438at2759"/>
<accession>A0A067JGJ5</accession>
<dbReference type="Proteomes" id="UP000027138">
    <property type="component" value="Unassembled WGS sequence"/>
</dbReference>